<sequence length="90" mass="10077">MTARQHFNSFDLTGTTPGIRGRFFVIFNDEKKGNSETENVSSALSRRVGNPRATNLLTLNCWRWKLFWRGLNPSCPLESKPHAAQAAAAN</sequence>
<dbReference type="RefSeq" id="WP_011458721.1">
    <property type="nucleotide sequence ID" value="NC_007901.1"/>
</dbReference>
<proteinExistence type="predicted"/>
<protein>
    <submittedName>
        <fullName evidence="1">Uncharacterized protein</fullName>
    </submittedName>
</protein>
<keyword evidence="1" id="KW-0614">Plasmid</keyword>
<organism evidence="1 2">
    <name type="scientific">Albidiferax ferrireducens (strain ATCC BAA-621 / DSM 15236 / T118)</name>
    <name type="common">Rhodoferax ferrireducens</name>
    <dbReference type="NCBI Taxonomy" id="338969"/>
    <lineage>
        <taxon>Bacteria</taxon>
        <taxon>Pseudomonadati</taxon>
        <taxon>Pseudomonadota</taxon>
        <taxon>Betaproteobacteria</taxon>
        <taxon>Burkholderiales</taxon>
        <taxon>Comamonadaceae</taxon>
        <taxon>Rhodoferax</taxon>
    </lineage>
</organism>
<name>Q21QC7_ALBFT</name>
<dbReference type="KEGG" id="rfr:Rfer_4332"/>
<dbReference type="HOGENOM" id="CLU_2438797_0_0_4"/>
<evidence type="ECO:0000313" key="1">
    <source>
        <dbReference type="EMBL" id="ABD72018.1"/>
    </source>
</evidence>
<geneLocation type="plasmid" evidence="2">
    <name>pDSM15236</name>
</geneLocation>
<dbReference type="AlphaFoldDB" id="Q21QC7"/>
<gene>
    <name evidence="1" type="ordered locus">Rfer_4332</name>
</gene>
<evidence type="ECO:0000313" key="2">
    <source>
        <dbReference type="Proteomes" id="UP000008332"/>
    </source>
</evidence>
<accession>Q21QC7</accession>
<dbReference type="EMBL" id="CP000268">
    <property type="protein sequence ID" value="ABD72018.1"/>
    <property type="molecule type" value="Genomic_DNA"/>
</dbReference>
<reference evidence="2" key="1">
    <citation type="submission" date="2006-02" db="EMBL/GenBank/DDBJ databases">
        <title>Complete sequence of plasmid 1 of Rhodoferax ferrireducens DSM 15236.</title>
        <authorList>
            <person name="Copeland A."/>
            <person name="Lucas S."/>
            <person name="Lapidus A."/>
            <person name="Barry K."/>
            <person name="Detter J.C."/>
            <person name="Glavina del Rio T."/>
            <person name="Hammon N."/>
            <person name="Israni S."/>
            <person name="Pitluck S."/>
            <person name="Brettin T."/>
            <person name="Bruce D."/>
            <person name="Han C."/>
            <person name="Tapia R."/>
            <person name="Gilna P."/>
            <person name="Kiss H."/>
            <person name="Schmutz J."/>
            <person name="Larimer F."/>
            <person name="Land M."/>
            <person name="Kyrpides N."/>
            <person name="Ivanova N."/>
            <person name="Richardson P."/>
        </authorList>
    </citation>
    <scope>NUCLEOTIDE SEQUENCE [LARGE SCALE GENOMIC DNA]</scope>
    <source>
        <strain evidence="2">ATCC BAA-621 / DSM 15236 / T118</strain>
        <plasmid evidence="2">Plasmid pDSM15236</plasmid>
    </source>
</reference>
<keyword evidence="2" id="KW-1185">Reference proteome</keyword>
<dbReference type="Proteomes" id="UP000008332">
    <property type="component" value="Plasmid unnamed1"/>
</dbReference>